<evidence type="ECO:0000256" key="9">
    <source>
        <dbReference type="ARBA" id="ARBA00047337"/>
    </source>
</evidence>
<dbReference type="AlphaFoldDB" id="A0A5M3M8Z2"/>
<dbReference type="GO" id="GO:0006631">
    <property type="term" value="P:fatty acid metabolic process"/>
    <property type="evidence" value="ECO:0007669"/>
    <property type="project" value="UniProtKB-KW"/>
</dbReference>
<dbReference type="InterPro" id="IPR050565">
    <property type="entry name" value="LYPA1-2/EST-like"/>
</dbReference>
<evidence type="ECO:0000256" key="8">
    <source>
        <dbReference type="ARBA" id="ARBA00031195"/>
    </source>
</evidence>
<dbReference type="SUPFAM" id="SSF53474">
    <property type="entry name" value="alpha/beta-Hydrolases"/>
    <property type="match status" value="1"/>
</dbReference>
<evidence type="ECO:0000256" key="5">
    <source>
        <dbReference type="ARBA" id="ARBA00022801"/>
    </source>
</evidence>
<gene>
    <name evidence="11" type="ORF">CONPUDRAFT_93530</name>
</gene>
<evidence type="ECO:0000256" key="3">
    <source>
        <dbReference type="ARBA" id="ARBA00014923"/>
    </source>
</evidence>
<dbReference type="Proteomes" id="UP000053558">
    <property type="component" value="Unassembled WGS sequence"/>
</dbReference>
<dbReference type="GO" id="GO:0052689">
    <property type="term" value="F:carboxylic ester hydrolase activity"/>
    <property type="evidence" value="ECO:0007669"/>
    <property type="project" value="UniProtKB-KW"/>
</dbReference>
<comment type="caution">
    <text evidence="11">The sequence shown here is derived from an EMBL/GenBank/DDBJ whole genome shotgun (WGS) entry which is preliminary data.</text>
</comment>
<protein>
    <recommendedName>
        <fullName evidence="3">Acyl-protein thioesterase 1</fullName>
        <ecNumber evidence="2">3.1.2.22</ecNumber>
    </recommendedName>
    <alternativeName>
        <fullName evidence="8">Palmitoyl-protein hydrolase</fullName>
    </alternativeName>
</protein>
<evidence type="ECO:0000256" key="4">
    <source>
        <dbReference type="ARBA" id="ARBA00022487"/>
    </source>
</evidence>
<dbReference type="KEGG" id="cput:CONPUDRAFT_93530"/>
<keyword evidence="5 11" id="KW-0378">Hydrolase</keyword>
<dbReference type="InterPro" id="IPR003140">
    <property type="entry name" value="PLipase/COase/thioEstase"/>
</dbReference>
<dbReference type="EC" id="3.1.2.22" evidence="2"/>
<dbReference type="GeneID" id="19211586"/>
<name>A0A5M3M8Z2_CONPW</name>
<comment type="similarity">
    <text evidence="1">Belongs to the AB hydrolase superfamily. AB hydrolase 2 family.</text>
</comment>
<comment type="function">
    <text evidence="7">Hydrolyzes fatty acids from S-acylated cysteine residues in proteins with a strong preference for palmitoylated G-alpha proteins over other acyl substrates. Mediates the deacylation of G-alpha proteins such as GPA1 in vivo, but has weak or no activity toward palmitoylated Ras proteins. Has weak lysophospholipase activity in vitro; however such activity may not exist in vivo.</text>
</comment>
<reference evidence="12" key="1">
    <citation type="journal article" date="2012" name="Science">
        <title>The Paleozoic origin of enzymatic lignin decomposition reconstructed from 31 fungal genomes.</title>
        <authorList>
            <person name="Floudas D."/>
            <person name="Binder M."/>
            <person name="Riley R."/>
            <person name="Barry K."/>
            <person name="Blanchette R.A."/>
            <person name="Henrissat B."/>
            <person name="Martinez A.T."/>
            <person name="Otillar R."/>
            <person name="Spatafora J.W."/>
            <person name="Yadav J.S."/>
            <person name="Aerts A."/>
            <person name="Benoit I."/>
            <person name="Boyd A."/>
            <person name="Carlson A."/>
            <person name="Copeland A."/>
            <person name="Coutinho P.M."/>
            <person name="de Vries R.P."/>
            <person name="Ferreira P."/>
            <person name="Findley K."/>
            <person name="Foster B."/>
            <person name="Gaskell J."/>
            <person name="Glotzer D."/>
            <person name="Gorecki P."/>
            <person name="Heitman J."/>
            <person name="Hesse C."/>
            <person name="Hori C."/>
            <person name="Igarashi K."/>
            <person name="Jurgens J.A."/>
            <person name="Kallen N."/>
            <person name="Kersten P."/>
            <person name="Kohler A."/>
            <person name="Kuees U."/>
            <person name="Kumar T.K.A."/>
            <person name="Kuo A."/>
            <person name="LaButti K."/>
            <person name="Larrondo L.F."/>
            <person name="Lindquist E."/>
            <person name="Ling A."/>
            <person name="Lombard V."/>
            <person name="Lucas S."/>
            <person name="Lundell T."/>
            <person name="Martin R."/>
            <person name="McLaughlin D.J."/>
            <person name="Morgenstern I."/>
            <person name="Morin E."/>
            <person name="Murat C."/>
            <person name="Nagy L.G."/>
            <person name="Nolan M."/>
            <person name="Ohm R.A."/>
            <person name="Patyshakuliyeva A."/>
            <person name="Rokas A."/>
            <person name="Ruiz-Duenas F.J."/>
            <person name="Sabat G."/>
            <person name="Salamov A."/>
            <person name="Samejima M."/>
            <person name="Schmutz J."/>
            <person name="Slot J.C."/>
            <person name="St John F."/>
            <person name="Stenlid J."/>
            <person name="Sun H."/>
            <person name="Sun S."/>
            <person name="Syed K."/>
            <person name="Tsang A."/>
            <person name="Wiebenga A."/>
            <person name="Young D."/>
            <person name="Pisabarro A."/>
            <person name="Eastwood D.C."/>
            <person name="Martin F."/>
            <person name="Cullen D."/>
            <person name="Grigoriev I.V."/>
            <person name="Hibbett D.S."/>
        </authorList>
    </citation>
    <scope>NUCLEOTIDE SEQUENCE [LARGE SCALE GENOMIC DNA]</scope>
    <source>
        <strain evidence="12">RWD-64-598 SS2</strain>
    </source>
</reference>
<dbReference type="GO" id="GO:0008474">
    <property type="term" value="F:palmitoyl-(protein) hydrolase activity"/>
    <property type="evidence" value="ECO:0007669"/>
    <property type="project" value="UniProtKB-EC"/>
</dbReference>
<dbReference type="EMBL" id="JH711589">
    <property type="protein sequence ID" value="EIW75260.1"/>
    <property type="molecule type" value="Genomic_DNA"/>
</dbReference>
<dbReference type="PANTHER" id="PTHR10655">
    <property type="entry name" value="LYSOPHOSPHOLIPASE-RELATED"/>
    <property type="match status" value="1"/>
</dbReference>
<organism evidence="11 12">
    <name type="scientific">Coniophora puteana (strain RWD-64-598)</name>
    <name type="common">Brown rot fungus</name>
    <dbReference type="NCBI Taxonomy" id="741705"/>
    <lineage>
        <taxon>Eukaryota</taxon>
        <taxon>Fungi</taxon>
        <taxon>Dikarya</taxon>
        <taxon>Basidiomycota</taxon>
        <taxon>Agaricomycotina</taxon>
        <taxon>Agaricomycetes</taxon>
        <taxon>Agaricomycetidae</taxon>
        <taxon>Boletales</taxon>
        <taxon>Coniophorineae</taxon>
        <taxon>Coniophoraceae</taxon>
        <taxon>Coniophora</taxon>
    </lineage>
</organism>
<evidence type="ECO:0000259" key="10">
    <source>
        <dbReference type="Pfam" id="PF02230"/>
    </source>
</evidence>
<evidence type="ECO:0000313" key="12">
    <source>
        <dbReference type="Proteomes" id="UP000053558"/>
    </source>
</evidence>
<dbReference type="PANTHER" id="PTHR10655:SF17">
    <property type="entry name" value="LYSOPHOSPHOLIPASE-LIKE PROTEIN 1"/>
    <property type="match status" value="1"/>
</dbReference>
<dbReference type="RefSeq" id="XP_007774674.1">
    <property type="nucleotide sequence ID" value="XM_007776484.1"/>
</dbReference>
<evidence type="ECO:0000313" key="11">
    <source>
        <dbReference type="EMBL" id="EIW75260.1"/>
    </source>
</evidence>
<comment type="catalytic activity">
    <reaction evidence="9">
        <text>S-hexadecanoyl-L-cysteinyl-[protein] + H2O = L-cysteinyl-[protein] + hexadecanoate + H(+)</text>
        <dbReference type="Rhea" id="RHEA:19233"/>
        <dbReference type="Rhea" id="RHEA-COMP:10131"/>
        <dbReference type="Rhea" id="RHEA-COMP:11032"/>
        <dbReference type="ChEBI" id="CHEBI:7896"/>
        <dbReference type="ChEBI" id="CHEBI:15377"/>
        <dbReference type="ChEBI" id="CHEBI:15378"/>
        <dbReference type="ChEBI" id="CHEBI:29950"/>
        <dbReference type="ChEBI" id="CHEBI:74151"/>
        <dbReference type="EC" id="3.1.2.22"/>
    </reaction>
</comment>
<evidence type="ECO:0000256" key="7">
    <source>
        <dbReference type="ARBA" id="ARBA00029392"/>
    </source>
</evidence>
<keyword evidence="6" id="KW-0276">Fatty acid metabolism</keyword>
<evidence type="ECO:0000256" key="6">
    <source>
        <dbReference type="ARBA" id="ARBA00022832"/>
    </source>
</evidence>
<dbReference type="GO" id="GO:0005737">
    <property type="term" value="C:cytoplasm"/>
    <property type="evidence" value="ECO:0007669"/>
    <property type="project" value="TreeGrafter"/>
</dbReference>
<feature type="domain" description="Phospholipase/carboxylesterase/thioesterase" evidence="10">
    <location>
        <begin position="10"/>
        <end position="195"/>
    </location>
</feature>
<dbReference type="Pfam" id="PF02230">
    <property type="entry name" value="Abhydrolase_2"/>
    <property type="match status" value="1"/>
</dbReference>
<keyword evidence="6" id="KW-0443">Lipid metabolism</keyword>
<evidence type="ECO:0000256" key="1">
    <source>
        <dbReference type="ARBA" id="ARBA00006499"/>
    </source>
</evidence>
<accession>A0A5M3M8Z2</accession>
<keyword evidence="4" id="KW-0719">Serine esterase</keyword>
<dbReference type="OMA" id="LEYPHIK"/>
<dbReference type="OrthoDB" id="2418081at2759"/>
<keyword evidence="12" id="KW-1185">Reference proteome</keyword>
<sequence>MAATTASKLASDTGKRAATLIFLHGLGDTPAGWRQSWARYLDDPSLSHITVVAPRAPIRYGSGYTWYHVGANDYEDKTTLDASIKTLDALVQEQVDAGVPPDRIVLGGFSMGGAMALATAFTAPRREGWKLGGVIGLAGYIPREDDFVKAVSSTPKDTPVFWGHGNVDGVVAYSDGEAAVAMLHELEPSLNVYKVKHTQRDWDADTDTRIEGEKGEAWKSEKHAWIERHEYDNMDHGPTYRWHDQAMEKHLREWLRRVVPA</sequence>
<proteinExistence type="inferred from homology"/>
<dbReference type="Gene3D" id="3.40.50.1820">
    <property type="entry name" value="alpha/beta hydrolase"/>
    <property type="match status" value="1"/>
</dbReference>
<dbReference type="InterPro" id="IPR029058">
    <property type="entry name" value="AB_hydrolase_fold"/>
</dbReference>
<evidence type="ECO:0000256" key="2">
    <source>
        <dbReference type="ARBA" id="ARBA00012423"/>
    </source>
</evidence>